<dbReference type="PANTHER" id="PTHR11360">
    <property type="entry name" value="MONOCARBOXYLATE TRANSPORTER"/>
    <property type="match status" value="1"/>
</dbReference>
<feature type="domain" description="Major facilitator superfamily (MFS) profile" evidence="4">
    <location>
        <begin position="249"/>
        <end position="443"/>
    </location>
</feature>
<feature type="transmembrane region" description="Helical" evidence="3">
    <location>
        <begin position="148"/>
        <end position="170"/>
    </location>
</feature>
<proteinExistence type="inferred from homology"/>
<dbReference type="InterPro" id="IPR050327">
    <property type="entry name" value="Proton-linked_MCT"/>
</dbReference>
<dbReference type="Proteomes" id="UP000019804">
    <property type="component" value="Unassembled WGS sequence"/>
</dbReference>
<dbReference type="PANTHER" id="PTHR11360:SF287">
    <property type="entry name" value="MFS MONOCARBOXYLATE TRANSPORTER"/>
    <property type="match status" value="1"/>
</dbReference>
<keyword evidence="6" id="KW-1185">Reference proteome</keyword>
<sequence length="443" mass="47847">MAEMHDYSTKEAITIRSASEPVSELSDEVLSQEDSQLPPVDRGVGAWMFLVAAFVIEGLVWGYASSFGVFQEYYQTHAPFEGSGSIAIIGTCATGLAYFLTPFVIGLMIAWPRIQCWLSTIGMVVMSLSLAASSYATNVTHLAMSQGVLYGIGGCLAFTPAIIFTTEWFVKRRGFAFGLVWGGSGLTGMVFPIAIQALLDRYGWETTLRVSSVGLFLLGGPFLFFLKPRIPTRTSTRRSLNLKFQFNRVYIIYQLANIIEALGYFLPAVFLPSHAAAIGTHGILASLTVVLFNFTTVIGCAIMGYMTDRYHVTNCIMISTIGAVISVFLVWGLSVNIGVLFLFSSLYGLFAGAFSSTWSVVAREVEKTEPSADLSMVFSFLEAGRGIGNILSGPLSSALINGHPWQGTVGGAYGSGYGVLIVFTGLTALLGGFSLFARMVKWV</sequence>
<dbReference type="InterPro" id="IPR036259">
    <property type="entry name" value="MFS_trans_sf"/>
</dbReference>
<gene>
    <name evidence="5" type="ORF">EURHEDRAFT_528257</name>
</gene>
<evidence type="ECO:0000256" key="1">
    <source>
        <dbReference type="ARBA" id="ARBA00004141"/>
    </source>
</evidence>
<organism evidence="5 6">
    <name type="scientific">Aspergillus ruber (strain CBS 135680)</name>
    <dbReference type="NCBI Taxonomy" id="1388766"/>
    <lineage>
        <taxon>Eukaryota</taxon>
        <taxon>Fungi</taxon>
        <taxon>Dikarya</taxon>
        <taxon>Ascomycota</taxon>
        <taxon>Pezizomycotina</taxon>
        <taxon>Eurotiomycetes</taxon>
        <taxon>Eurotiomycetidae</taxon>
        <taxon>Eurotiales</taxon>
        <taxon>Aspergillaceae</taxon>
        <taxon>Aspergillus</taxon>
        <taxon>Aspergillus subgen. Aspergillus</taxon>
    </lineage>
</organism>
<comment type="subcellular location">
    <subcellularLocation>
        <location evidence="1">Membrane</location>
        <topology evidence="1">Multi-pass membrane protein</topology>
    </subcellularLocation>
</comment>
<feature type="transmembrane region" description="Helical" evidence="3">
    <location>
        <begin position="283"/>
        <end position="305"/>
    </location>
</feature>
<dbReference type="SUPFAM" id="SSF103473">
    <property type="entry name" value="MFS general substrate transporter"/>
    <property type="match status" value="1"/>
</dbReference>
<evidence type="ECO:0000256" key="2">
    <source>
        <dbReference type="ARBA" id="ARBA00006727"/>
    </source>
</evidence>
<keyword evidence="3" id="KW-0812">Transmembrane</keyword>
<feature type="transmembrane region" description="Helical" evidence="3">
    <location>
        <begin position="312"/>
        <end position="333"/>
    </location>
</feature>
<feature type="transmembrane region" description="Helical" evidence="3">
    <location>
        <begin position="44"/>
        <end position="64"/>
    </location>
</feature>
<evidence type="ECO:0000256" key="3">
    <source>
        <dbReference type="SAM" id="Phobius"/>
    </source>
</evidence>
<comment type="similarity">
    <text evidence="2">Belongs to the major facilitator superfamily. Monocarboxylate porter (TC 2.A.1.13) family.</text>
</comment>
<feature type="transmembrane region" description="Helical" evidence="3">
    <location>
        <begin position="84"/>
        <end position="109"/>
    </location>
</feature>
<protein>
    <submittedName>
        <fullName evidence="5">Putative MFS monocarboxylate transporter</fullName>
    </submittedName>
</protein>
<dbReference type="OrthoDB" id="2213137at2759"/>
<feature type="transmembrane region" description="Helical" evidence="3">
    <location>
        <begin position="116"/>
        <end position="136"/>
    </location>
</feature>
<dbReference type="RefSeq" id="XP_040643006.1">
    <property type="nucleotide sequence ID" value="XM_040787049.1"/>
</dbReference>
<dbReference type="Pfam" id="PF07690">
    <property type="entry name" value="MFS_1"/>
    <property type="match status" value="2"/>
</dbReference>
<keyword evidence="3" id="KW-0472">Membrane</keyword>
<dbReference type="GO" id="GO:0022857">
    <property type="term" value="F:transmembrane transporter activity"/>
    <property type="evidence" value="ECO:0007669"/>
    <property type="project" value="InterPro"/>
</dbReference>
<dbReference type="GO" id="GO:0016020">
    <property type="term" value="C:membrane"/>
    <property type="evidence" value="ECO:0007669"/>
    <property type="project" value="UniProtKB-SubCell"/>
</dbReference>
<feature type="transmembrane region" description="Helical" evidence="3">
    <location>
        <begin position="415"/>
        <end position="437"/>
    </location>
</feature>
<dbReference type="InterPro" id="IPR011701">
    <property type="entry name" value="MFS"/>
</dbReference>
<dbReference type="GeneID" id="63702173"/>
<feature type="transmembrane region" description="Helical" evidence="3">
    <location>
        <begin position="249"/>
        <end position="271"/>
    </location>
</feature>
<dbReference type="HOGENOM" id="CLU_001265_1_2_1"/>
<name>A0A017SQQ2_ASPRC</name>
<feature type="transmembrane region" description="Helical" evidence="3">
    <location>
        <begin position="210"/>
        <end position="228"/>
    </location>
</feature>
<dbReference type="PROSITE" id="PS50850">
    <property type="entry name" value="MFS"/>
    <property type="match status" value="1"/>
</dbReference>
<dbReference type="Gene3D" id="1.20.1250.20">
    <property type="entry name" value="MFS general substrate transporter like domains"/>
    <property type="match status" value="2"/>
</dbReference>
<dbReference type="InterPro" id="IPR020846">
    <property type="entry name" value="MFS_dom"/>
</dbReference>
<evidence type="ECO:0000259" key="4">
    <source>
        <dbReference type="PROSITE" id="PS50850"/>
    </source>
</evidence>
<keyword evidence="3" id="KW-1133">Transmembrane helix</keyword>
<reference evidence="6" key="1">
    <citation type="journal article" date="2014" name="Nat. Commun.">
        <title>Genomic adaptations of the halophilic Dead Sea filamentous fungus Eurotium rubrum.</title>
        <authorList>
            <person name="Kis-Papo T."/>
            <person name="Weig A.R."/>
            <person name="Riley R."/>
            <person name="Persoh D."/>
            <person name="Salamov A."/>
            <person name="Sun H."/>
            <person name="Lipzen A."/>
            <person name="Wasser S.P."/>
            <person name="Rambold G."/>
            <person name="Grigoriev I.V."/>
            <person name="Nevo E."/>
        </authorList>
    </citation>
    <scope>NUCLEOTIDE SEQUENCE [LARGE SCALE GENOMIC DNA]</scope>
    <source>
        <strain evidence="6">CBS 135680</strain>
    </source>
</reference>
<dbReference type="AlphaFoldDB" id="A0A017SQQ2"/>
<evidence type="ECO:0000313" key="6">
    <source>
        <dbReference type="Proteomes" id="UP000019804"/>
    </source>
</evidence>
<accession>A0A017SQQ2</accession>
<evidence type="ECO:0000313" key="5">
    <source>
        <dbReference type="EMBL" id="EYE99318.1"/>
    </source>
</evidence>
<feature type="transmembrane region" description="Helical" evidence="3">
    <location>
        <begin position="177"/>
        <end position="198"/>
    </location>
</feature>
<dbReference type="EMBL" id="KK088412">
    <property type="protein sequence ID" value="EYE99318.1"/>
    <property type="molecule type" value="Genomic_DNA"/>
</dbReference>